<keyword evidence="1" id="KW-0812">Transmembrane</keyword>
<evidence type="ECO:0000256" key="1">
    <source>
        <dbReference type="SAM" id="Phobius"/>
    </source>
</evidence>
<sequence>MKFNLKQEFKQQYLMDWKFWFKALAGSFLLCLIIAMYIKGLVEIGALKNKLIENLKNMDGYKQSEVIAYLNTLKGTELYDKMTWISLNMNFVNESGSLDKVLKGFMIGANFGDSTIQTFSYFTTLSNIAVGVWLLLAAFKPQNEGKKGFLSYGMTLVVTTYITITMLIYNGMLLPQMLASGRNLTPVGWLESVVEHMVMPLAFILYICFFFKSEVCYTKKQFMKKEWWKQLLVLAIYAVYIMVRGEMRYQGEKPKSTQYPYFFMDIHADNMMGMPGWAWLIIAMIFVIAICLGFSMIYHIILTKRNSKNINQVN</sequence>
<dbReference type="NCBIfam" id="NF038065">
    <property type="entry name" value="Pr6Pr"/>
    <property type="match status" value="1"/>
</dbReference>
<dbReference type="RefSeq" id="WP_025734195.1">
    <property type="nucleotide sequence ID" value="NZ_CP024963.1"/>
</dbReference>
<evidence type="ECO:0000313" key="3">
    <source>
        <dbReference type="Proteomes" id="UP000232063"/>
    </source>
</evidence>
<organism evidence="2 3">
    <name type="scientific">Williamsoniiplasma luminosum</name>
    <dbReference type="NCBI Taxonomy" id="214888"/>
    <lineage>
        <taxon>Bacteria</taxon>
        <taxon>Bacillati</taxon>
        <taxon>Mycoplasmatota</taxon>
        <taxon>Mollicutes</taxon>
        <taxon>Entomoplasmatales</taxon>
        <taxon>Williamsoniiplasma</taxon>
    </lineage>
</organism>
<dbReference type="AlphaFoldDB" id="A0A2K8NU31"/>
<keyword evidence="1" id="KW-1133">Transmembrane helix</keyword>
<evidence type="ECO:0000313" key="2">
    <source>
        <dbReference type="EMBL" id="ATZ17355.1"/>
    </source>
</evidence>
<feature type="transmembrane region" description="Helical" evidence="1">
    <location>
        <begin position="149"/>
        <end position="169"/>
    </location>
</feature>
<feature type="transmembrane region" description="Helical" evidence="1">
    <location>
        <begin position="189"/>
        <end position="211"/>
    </location>
</feature>
<protein>
    <recommendedName>
        <fullName evidence="4">ABC transporter permease</fullName>
    </recommendedName>
</protein>
<proteinExistence type="predicted"/>
<reference evidence="2 3" key="1">
    <citation type="submission" date="2017-11" db="EMBL/GenBank/DDBJ databases">
        <title>Genome sequence of Entomoplasma luminosum PIMN-1 (ATCC 49195).</title>
        <authorList>
            <person name="Lo W.-S."/>
            <person name="Gasparich G.E."/>
            <person name="Kuo C.-H."/>
        </authorList>
    </citation>
    <scope>NUCLEOTIDE SEQUENCE [LARGE SCALE GENOMIC DNA]</scope>
    <source>
        <strain evidence="2 3">PIMN-1</strain>
    </source>
</reference>
<dbReference type="InterPro" id="IPR049713">
    <property type="entry name" value="Pr6Pr-like"/>
</dbReference>
<feature type="transmembrane region" description="Helical" evidence="1">
    <location>
        <begin position="227"/>
        <end position="243"/>
    </location>
</feature>
<accession>A0A2K8NU31</accession>
<feature type="transmembrane region" description="Helical" evidence="1">
    <location>
        <begin position="20"/>
        <end position="38"/>
    </location>
</feature>
<name>A0A2K8NU31_9MOLU</name>
<dbReference type="Proteomes" id="UP000232063">
    <property type="component" value="Chromosome"/>
</dbReference>
<feature type="transmembrane region" description="Helical" evidence="1">
    <location>
        <begin position="277"/>
        <end position="301"/>
    </location>
</feature>
<gene>
    <name evidence="2" type="ORF">ELUMI_v1c06330</name>
</gene>
<evidence type="ECO:0008006" key="4">
    <source>
        <dbReference type="Google" id="ProtNLM"/>
    </source>
</evidence>
<dbReference type="KEGG" id="elj:ELUMI_v1c06330"/>
<feature type="transmembrane region" description="Helical" evidence="1">
    <location>
        <begin position="119"/>
        <end position="137"/>
    </location>
</feature>
<keyword evidence="1" id="KW-0472">Membrane</keyword>
<keyword evidence="3" id="KW-1185">Reference proteome</keyword>
<dbReference type="EMBL" id="CP024963">
    <property type="protein sequence ID" value="ATZ17355.1"/>
    <property type="molecule type" value="Genomic_DNA"/>
</dbReference>
<dbReference type="OrthoDB" id="392064at2"/>